<name>A0A2P7ED48_9SYNE</name>
<sequence>MFGLIGHSSSFSEARLKARDLGFEDLADGELDIWCSAPPQLLETFEVTSNTGKTIQGTYIDSCFVPEMLSRFKTATRKVQNAMELAQKRGINITALGGFTSIIFENFNLAKFQQIRSTLLQWERFTTGNTHTAWVICRQVEQNAPLMGIDLAKARVAVVGATGDIGSAVCRWLSRRSGVADLLLVARQQQRLNDLRTELGGGEVLSLEEALPEADVVVWVASLPQTLTIDSASLRKPCLMIDGGYPKNLDGKVNSPHVNVLKGGIVEFARDIGWQMMEMAEMANPRRQLFACFAEAMLLEFEDWHTNFSWGRNNITLEAMEQIGAASIRHGFSVLGLEAASISPLPIAA</sequence>
<dbReference type="STRING" id="1910958.BTM30_01865"/>
<dbReference type="InterPro" id="IPR016836">
    <property type="entry name" value="AAR"/>
</dbReference>
<dbReference type="RefSeq" id="WP_106500404.1">
    <property type="nucleotide sequence ID" value="NZ_PXVC01000048.1"/>
</dbReference>
<dbReference type="Gene3D" id="3.40.50.720">
    <property type="entry name" value="NAD(P)-binding Rossmann-like Domain"/>
    <property type="match status" value="1"/>
</dbReference>
<comment type="similarity">
    <text evidence="1 3">Belongs to the short-chain dehydrogenases/reductases (SDR) family.</text>
</comment>
<dbReference type="Pfam" id="PF01488">
    <property type="entry name" value="Shikimate_DH"/>
    <property type="match status" value="1"/>
</dbReference>
<gene>
    <name evidence="5" type="ORF">C7K08_09550</name>
</gene>
<comment type="cofactor">
    <cofactor evidence="3">
        <name>a divalent metal cation</name>
        <dbReference type="ChEBI" id="CHEBI:60240"/>
    </cofactor>
</comment>
<dbReference type="AlphaFoldDB" id="A0A2P7ED48"/>
<evidence type="ECO:0000259" key="4">
    <source>
        <dbReference type="Pfam" id="PF01488"/>
    </source>
</evidence>
<dbReference type="NCBIfam" id="TIGR04058">
    <property type="entry name" value="AcACP_reductase"/>
    <property type="match status" value="1"/>
</dbReference>
<dbReference type="InterPro" id="IPR036291">
    <property type="entry name" value="NAD(P)-bd_dom_sf"/>
</dbReference>
<accession>A0A2P7ED48</accession>
<evidence type="ECO:0000256" key="1">
    <source>
        <dbReference type="ARBA" id="ARBA00006484"/>
    </source>
</evidence>
<dbReference type="EC" id="1.2.1.80" evidence="3"/>
<feature type="domain" description="Quinate/shikimate 5-dehydrogenase/glutamyl-tRNA reductase" evidence="4">
    <location>
        <begin position="150"/>
        <end position="257"/>
    </location>
</feature>
<evidence type="ECO:0000256" key="3">
    <source>
        <dbReference type="PIRNR" id="PIRNR026396"/>
    </source>
</evidence>
<comment type="function">
    <text evidence="3">Catalyzes the NADP-dependent reduction of long-chain acyl-ACP to the corresponding fatty aldehyde. Involved in the biosynthesis of alkanes, mainly heptadecane and pentadecane, by producing the fatty aldehydes used by aldehyde decarbonylase.</text>
</comment>
<evidence type="ECO:0000256" key="2">
    <source>
        <dbReference type="ARBA" id="ARBA00023002"/>
    </source>
</evidence>
<evidence type="ECO:0000313" key="6">
    <source>
        <dbReference type="Proteomes" id="UP000240206"/>
    </source>
</evidence>
<proteinExistence type="inferred from homology"/>
<comment type="catalytic activity">
    <reaction evidence="3">
        <text>a long-chain fatty aldehyde + holo-[ACP] + NADP(+) = a long-chain fatty acyl-[ACP] + NADPH + H(+)</text>
        <dbReference type="Rhea" id="RHEA:54176"/>
        <dbReference type="Rhea" id="RHEA-COMP:9685"/>
        <dbReference type="Rhea" id="RHEA-COMP:12682"/>
        <dbReference type="ChEBI" id="CHEBI:15378"/>
        <dbReference type="ChEBI" id="CHEBI:17176"/>
        <dbReference type="ChEBI" id="CHEBI:57783"/>
        <dbReference type="ChEBI" id="CHEBI:58349"/>
        <dbReference type="ChEBI" id="CHEBI:64479"/>
        <dbReference type="ChEBI" id="CHEBI:133243"/>
        <dbReference type="EC" id="1.2.1.80"/>
    </reaction>
</comment>
<reference evidence="6" key="1">
    <citation type="submission" date="2018-03" db="EMBL/GenBank/DDBJ databases">
        <title>Ecological and genomic features of two cosmopolitan and abundant freshwater picocyanobacteria.</title>
        <authorList>
            <person name="Cabello-Yeves P.J."/>
            <person name="Picazo A."/>
            <person name="Camacho A."/>
            <person name="Callieri C."/>
            <person name="Rosselli R."/>
            <person name="Roda-Garcia J."/>
            <person name="Coutinho F.H."/>
            <person name="Rodriguez-Valera F."/>
        </authorList>
    </citation>
    <scope>NUCLEOTIDE SEQUENCE [LARGE SCALE GENOMIC DNA]</scope>
    <source>
        <strain evidence="6">Tous</strain>
    </source>
</reference>
<dbReference type="EMBL" id="PXVC01000048">
    <property type="protein sequence ID" value="PSI01134.1"/>
    <property type="molecule type" value="Genomic_DNA"/>
</dbReference>
<comment type="catalytic activity">
    <reaction evidence="3">
        <text>a long-chain fatty aldehyde + holo-[ACP] + NAD(+) = a long-chain fatty acyl-[ACP] + NADH + H(+)</text>
        <dbReference type="Rhea" id="RHEA:54180"/>
        <dbReference type="Rhea" id="RHEA-COMP:9685"/>
        <dbReference type="Rhea" id="RHEA-COMP:12682"/>
        <dbReference type="ChEBI" id="CHEBI:15378"/>
        <dbReference type="ChEBI" id="CHEBI:17176"/>
        <dbReference type="ChEBI" id="CHEBI:57540"/>
        <dbReference type="ChEBI" id="CHEBI:57945"/>
        <dbReference type="ChEBI" id="CHEBI:64479"/>
        <dbReference type="ChEBI" id="CHEBI:133243"/>
        <dbReference type="EC" id="1.2.1.80"/>
    </reaction>
</comment>
<dbReference type="PANTHER" id="PTHR43086:SF3">
    <property type="entry name" value="NADP-DEPENDENT 3-HYDROXY ACID DEHYDROGENASE YDFG"/>
    <property type="match status" value="1"/>
</dbReference>
<dbReference type="SUPFAM" id="SSF51735">
    <property type="entry name" value="NAD(P)-binding Rossmann-fold domains"/>
    <property type="match status" value="1"/>
</dbReference>
<organism evidence="5 6">
    <name type="scientific">Synechococcus lacustris str. Tous</name>
    <dbReference type="NCBI Taxonomy" id="1910958"/>
    <lineage>
        <taxon>Bacteria</taxon>
        <taxon>Bacillati</taxon>
        <taxon>Cyanobacteriota</taxon>
        <taxon>Cyanophyceae</taxon>
        <taxon>Synechococcales</taxon>
        <taxon>Synechococcaceae</taxon>
        <taxon>Synechococcus</taxon>
    </lineage>
</organism>
<keyword evidence="6" id="KW-1185">Reference proteome</keyword>
<evidence type="ECO:0000313" key="5">
    <source>
        <dbReference type="EMBL" id="PSI01134.1"/>
    </source>
</evidence>
<dbReference type="InterPro" id="IPR006151">
    <property type="entry name" value="Shikm_DH/Glu-tRNA_Rdtase"/>
</dbReference>
<dbReference type="GO" id="GO:0016491">
    <property type="term" value="F:oxidoreductase activity"/>
    <property type="evidence" value="ECO:0007669"/>
    <property type="project" value="UniProtKB-KW"/>
</dbReference>
<dbReference type="Proteomes" id="UP000240206">
    <property type="component" value="Unassembled WGS sequence"/>
</dbReference>
<protein>
    <recommendedName>
        <fullName evidence="3">Long-chain acyl-[acyl-carrier-protein] reductase</fullName>
        <shortName evidence="3">AAR</shortName>
        <ecNumber evidence="3">1.2.1.80</ecNumber>
    </recommendedName>
</protein>
<dbReference type="PANTHER" id="PTHR43086">
    <property type="entry name" value="VERY-LONG-CHAIN 3-OXOOACYL-COA REDUCTASE"/>
    <property type="match status" value="1"/>
</dbReference>
<comment type="caution">
    <text evidence="5">The sequence shown here is derived from an EMBL/GenBank/DDBJ whole genome shotgun (WGS) entry which is preliminary data.</text>
</comment>
<keyword evidence="2 3" id="KW-0560">Oxidoreductase</keyword>
<dbReference type="PIRSF" id="PIRSF026396">
    <property type="entry name" value="UCP026396_short-chain_DH"/>
    <property type="match status" value="1"/>
</dbReference>
<keyword evidence="3" id="KW-0520">NAD</keyword>